<keyword evidence="17" id="KW-0464">Manganese</keyword>
<evidence type="ECO:0000256" key="13">
    <source>
        <dbReference type="ARBA" id="ARBA00022989"/>
    </source>
</evidence>
<dbReference type="KEGG" id="csol:105363461"/>
<feature type="transmembrane region" description="Helical" evidence="25">
    <location>
        <begin position="1167"/>
        <end position="1186"/>
    </location>
</feature>
<feature type="transmembrane region" description="Helical" evidence="25">
    <location>
        <begin position="1067"/>
        <end position="1086"/>
    </location>
</feature>
<comment type="cofactor">
    <cofactor evidence="2">
        <name>Mn(2+)</name>
        <dbReference type="ChEBI" id="CHEBI:29035"/>
    </cofactor>
</comment>
<evidence type="ECO:0000256" key="4">
    <source>
        <dbReference type="ARBA" id="ARBA00004651"/>
    </source>
</evidence>
<gene>
    <name evidence="28" type="primary">LOC105363461</name>
</gene>
<evidence type="ECO:0000256" key="5">
    <source>
        <dbReference type="ARBA" id="ARBA00012201"/>
    </source>
</evidence>
<dbReference type="PROSITE" id="PS50125">
    <property type="entry name" value="GUANYLATE_CYCLASE_2"/>
    <property type="match status" value="2"/>
</dbReference>
<dbReference type="GO" id="GO:0004016">
    <property type="term" value="F:adenylate cyclase activity"/>
    <property type="evidence" value="ECO:0007669"/>
    <property type="project" value="UniProtKB-EC"/>
</dbReference>
<feature type="compositionally biased region" description="Basic residues" evidence="24">
    <location>
        <begin position="700"/>
        <end position="709"/>
    </location>
</feature>
<reference evidence="28" key="1">
    <citation type="submission" date="2025-08" db="UniProtKB">
        <authorList>
            <consortium name="RefSeq"/>
        </authorList>
    </citation>
    <scope>IDENTIFICATION</scope>
</reference>
<evidence type="ECO:0000256" key="11">
    <source>
        <dbReference type="ARBA" id="ARBA00022840"/>
    </source>
</evidence>
<organism evidence="27 28">
    <name type="scientific">Ceratosolen solmsi marchali</name>
    <dbReference type="NCBI Taxonomy" id="326594"/>
    <lineage>
        <taxon>Eukaryota</taxon>
        <taxon>Metazoa</taxon>
        <taxon>Ecdysozoa</taxon>
        <taxon>Arthropoda</taxon>
        <taxon>Hexapoda</taxon>
        <taxon>Insecta</taxon>
        <taxon>Pterygota</taxon>
        <taxon>Neoptera</taxon>
        <taxon>Endopterygota</taxon>
        <taxon>Hymenoptera</taxon>
        <taxon>Apocrita</taxon>
        <taxon>Proctotrupomorpha</taxon>
        <taxon>Chalcidoidea</taxon>
        <taxon>Agaonidae</taxon>
        <taxon>Agaoninae</taxon>
        <taxon>Ceratosolen</taxon>
    </lineage>
</organism>
<keyword evidence="13 25" id="KW-1133">Transmembrane helix</keyword>
<dbReference type="GO" id="GO:0035556">
    <property type="term" value="P:intracellular signal transduction"/>
    <property type="evidence" value="ECO:0007669"/>
    <property type="project" value="InterPro"/>
</dbReference>
<evidence type="ECO:0000256" key="16">
    <source>
        <dbReference type="ARBA" id="ARBA00023180"/>
    </source>
</evidence>
<dbReference type="Proteomes" id="UP000695007">
    <property type="component" value="Unplaced"/>
</dbReference>
<evidence type="ECO:0000259" key="26">
    <source>
        <dbReference type="PROSITE" id="PS50125"/>
    </source>
</evidence>
<evidence type="ECO:0000256" key="1">
    <source>
        <dbReference type="ARBA" id="ARBA00001593"/>
    </source>
</evidence>
<protein>
    <recommendedName>
        <fullName evidence="19">Adenylate cyclase type 9</fullName>
        <ecNumber evidence="5">4.6.1.1</ecNumber>
    </recommendedName>
    <alternativeName>
        <fullName evidence="22">ATP pyrophosphate-lyase 9</fullName>
    </alternativeName>
    <alternativeName>
        <fullName evidence="20">Adenylate cyclase type IX</fullName>
    </alternativeName>
    <alternativeName>
        <fullName evidence="21">Adenylyl cyclase 9</fullName>
    </alternativeName>
</protein>
<keyword evidence="11" id="KW-0067">ATP-binding</keyword>
<keyword evidence="12" id="KW-0460">Magnesium</keyword>
<evidence type="ECO:0000256" key="7">
    <source>
        <dbReference type="ARBA" id="ARBA00022692"/>
    </source>
</evidence>
<comment type="similarity">
    <text evidence="23">Belongs to the adenylyl cyclase class-4/guanylyl cyclase family.</text>
</comment>
<evidence type="ECO:0000256" key="19">
    <source>
        <dbReference type="ARBA" id="ARBA00070496"/>
    </source>
</evidence>
<dbReference type="GO" id="GO:0005886">
    <property type="term" value="C:plasma membrane"/>
    <property type="evidence" value="ECO:0007669"/>
    <property type="project" value="UniProtKB-SubCell"/>
</dbReference>
<keyword evidence="7 25" id="KW-0812">Transmembrane</keyword>
<dbReference type="GO" id="GO:0005524">
    <property type="term" value="F:ATP binding"/>
    <property type="evidence" value="ECO:0007669"/>
    <property type="project" value="UniProtKB-KW"/>
</dbReference>
<feature type="transmembrane region" description="Helical" evidence="25">
    <location>
        <begin position="333"/>
        <end position="360"/>
    </location>
</feature>
<keyword evidence="10" id="KW-0547">Nucleotide-binding</keyword>
<dbReference type="RefSeq" id="XP_011499455.1">
    <property type="nucleotide sequence ID" value="XM_011501153.1"/>
</dbReference>
<feature type="region of interest" description="Disordered" evidence="24">
    <location>
        <begin position="672"/>
        <end position="725"/>
    </location>
</feature>
<dbReference type="GeneID" id="105363461"/>
<evidence type="ECO:0000256" key="22">
    <source>
        <dbReference type="ARBA" id="ARBA00081427"/>
    </source>
</evidence>
<dbReference type="FunFam" id="3.30.70.1230:FF:000014">
    <property type="entry name" value="adenylate cyclase type 9"/>
    <property type="match status" value="1"/>
</dbReference>
<keyword evidence="6" id="KW-1003">Cell membrane</keyword>
<evidence type="ECO:0000256" key="10">
    <source>
        <dbReference type="ARBA" id="ARBA00022741"/>
    </source>
</evidence>
<evidence type="ECO:0000256" key="9">
    <source>
        <dbReference type="ARBA" id="ARBA00022737"/>
    </source>
</evidence>
<evidence type="ECO:0000256" key="18">
    <source>
        <dbReference type="ARBA" id="ARBA00023239"/>
    </source>
</evidence>
<evidence type="ECO:0000256" key="20">
    <source>
        <dbReference type="ARBA" id="ARBA00081225"/>
    </source>
</evidence>
<evidence type="ECO:0000256" key="24">
    <source>
        <dbReference type="SAM" id="MobiDB-lite"/>
    </source>
</evidence>
<feature type="region of interest" description="Disordered" evidence="24">
    <location>
        <begin position="1134"/>
        <end position="1157"/>
    </location>
</feature>
<dbReference type="CDD" id="cd07302">
    <property type="entry name" value="CHD"/>
    <property type="match status" value="2"/>
</dbReference>
<feature type="domain" description="Guanylate cyclase" evidence="26">
    <location>
        <begin position="1248"/>
        <end position="1388"/>
    </location>
</feature>
<dbReference type="PANTHER" id="PTHR45627">
    <property type="entry name" value="ADENYLATE CYCLASE TYPE 1"/>
    <property type="match status" value="1"/>
</dbReference>
<dbReference type="CTD" id="32485"/>
<evidence type="ECO:0000256" key="3">
    <source>
        <dbReference type="ARBA" id="ARBA00001946"/>
    </source>
</evidence>
<dbReference type="PROSITE" id="PS00452">
    <property type="entry name" value="GUANYLATE_CYCLASE_1"/>
    <property type="match status" value="2"/>
</dbReference>
<dbReference type="SMART" id="SM00044">
    <property type="entry name" value="CYCc"/>
    <property type="match status" value="2"/>
</dbReference>
<dbReference type="InterPro" id="IPR018297">
    <property type="entry name" value="A/G_cyclase_CS"/>
</dbReference>
<keyword evidence="16" id="KW-0325">Glycoprotein</keyword>
<comment type="subcellular location">
    <subcellularLocation>
        <location evidence="4">Cell membrane</location>
        <topology evidence="4">Multi-pass membrane protein</topology>
    </subcellularLocation>
</comment>
<proteinExistence type="inferred from homology"/>
<evidence type="ECO:0000256" key="25">
    <source>
        <dbReference type="SAM" id="Phobius"/>
    </source>
</evidence>
<evidence type="ECO:0000256" key="17">
    <source>
        <dbReference type="ARBA" id="ARBA00023211"/>
    </source>
</evidence>
<dbReference type="InterPro" id="IPR001054">
    <property type="entry name" value="A/G_cyclase"/>
</dbReference>
<keyword evidence="15 25" id="KW-0472">Membrane</keyword>
<name>A0AAJ7DWY7_9HYME</name>
<feature type="domain" description="Guanylate cyclase" evidence="26">
    <location>
        <begin position="444"/>
        <end position="571"/>
    </location>
</feature>
<evidence type="ECO:0000256" key="23">
    <source>
        <dbReference type="RuleBase" id="RU000405"/>
    </source>
</evidence>
<dbReference type="GO" id="GO:0006171">
    <property type="term" value="P:cAMP biosynthetic process"/>
    <property type="evidence" value="ECO:0007669"/>
    <property type="project" value="UniProtKB-KW"/>
</dbReference>
<keyword evidence="9" id="KW-0677">Repeat</keyword>
<comment type="cofactor">
    <cofactor evidence="3">
        <name>Mg(2+)</name>
        <dbReference type="ChEBI" id="CHEBI:18420"/>
    </cofactor>
</comment>
<sequence length="1436" mass="162460">MTLPVGRKRGSSVSFTRAKDDINDVTDEIHISLAPYIQTYLAHSGQGLGCCGIGLPVPFERAAPRSWWNPKFDSEILEGQFKCSAFPQIRLRFRYALTYILLISVSWLAYFVIFGIESESQFWPAIAIMFTTVGVVVSVILYITYTDHYRTFVLPISVGVALVLCFLSIIFLVFVPPYTAGLTLVGHFALCSEILLLIYTVLPMPLYMCVIICTMYSFLFEFLTAYLYGTETARAEYFTGKIKTLNTTTDLLNERHNFTSDQQNTSLKSSDSVWKIKGVLNEINLIINSTSSKIPGVLPVMVLNLDDKHNLLNASENFNTINMSLSTQEDINFALILSIRILMQICIHLIGVHILIMTFVRMRGTFMKVGQSLLVRRQLEMEKQLKEKMIHSVMPPKVADWLMEESEREREREDSLKKGSIPSNNTDIRSLFRPFNMHSMDDVSILFADIVGFTKMSSNKTAEELVGILNDLFERFDELCEQNGCEKISTLGDCYYCVSGCPEPRPDHAKCCVEMGLAMIEAIKQFDIERREGVNMRVGVHTGTVLCGIVGTKRFKFDVWSNDVTFANKLESTGKPGRVHISEKTLSFLSDQYLTEDGELVNGIKTYFIKTRKADFVSQFMKNVSSPTSISPVLHARHRLASCSNQTKPRPHYLYMVTNASSYRMKANSLPSILDSDNEADSNDGKDDTNKSPTSTASYGKKKSNRSRPWKYLQRQRTTEEMTPLDTEVKKSGIVVEANQGLIATVANADSNGFQKTTVNNGIEIDFNAMPSSPLLPGQDTLSHTSSICSRKDSGIRSNSRRSSIQQQLFLMNGMAQGDLLGPRVSGYYTSNSTLNSTQEHSSSIPPYPFPPAVTDTFGACFHKLRKQSDLQLIRCVQDNVSSQRSYFVKPPLSSVTLFFKNKEMEKEYRENAHKASESIGGNPPTLATSRFNTYLDILISALVYTNITVSLFLLCKPTTHYFVFFGIATLVQIFAVTLCIRQLFDPNAMHVTFAHNIFKFFSKWYPWHVCGAILVGLPIVSILMNFTCNSLHSNLKHFEYYYSYLVVVGLVHFCNFTQLNCWMKNLLVTIAGIFFIYLFMNHVSYNQHTIVTLQPNIFKELNIKLGNTSSTIDRPLLPISPLSADNFPSSNNVKPMPSEVSNNEDNKLPKITDSQSEKSRKYNERLYTSEVFLDFGLLLLLVWFLNREFEISYRLSFHGNAVAARDKSRVQSMKNQADWLLHNIIPKYVADQLKTTAKYSQNHKAVGIIFASIVNFNELYDESYLRGKEYLRVLNELIGDFDELLEKQDYSNVEKIKTIGSTFMAASGLNPQVRQQSEHEYTHIYQLLDFAIAMHKVIYDFNQDLLGFKLILRVGFNYGDVTAGVIGATKLYYDIWGDAVNIASRMDSTGVAGEIQFASNCLDVISDRYNYEPRGQVYVKGKDNMNAFLLKGKKS</sequence>
<comment type="catalytic activity">
    <reaction evidence="1">
        <text>ATP = 3',5'-cyclic AMP + diphosphate</text>
        <dbReference type="Rhea" id="RHEA:15389"/>
        <dbReference type="ChEBI" id="CHEBI:30616"/>
        <dbReference type="ChEBI" id="CHEBI:33019"/>
        <dbReference type="ChEBI" id="CHEBI:58165"/>
        <dbReference type="EC" id="4.6.1.1"/>
    </reaction>
</comment>
<evidence type="ECO:0000256" key="21">
    <source>
        <dbReference type="ARBA" id="ARBA00081232"/>
    </source>
</evidence>
<evidence type="ECO:0000313" key="27">
    <source>
        <dbReference type="Proteomes" id="UP000695007"/>
    </source>
</evidence>
<evidence type="ECO:0000313" key="28">
    <source>
        <dbReference type="RefSeq" id="XP_011499455.1"/>
    </source>
</evidence>
<evidence type="ECO:0000256" key="2">
    <source>
        <dbReference type="ARBA" id="ARBA00001936"/>
    </source>
</evidence>
<feature type="transmembrane region" description="Helical" evidence="25">
    <location>
        <begin position="961"/>
        <end position="985"/>
    </location>
</feature>
<keyword evidence="18 23" id="KW-0456">Lyase</keyword>
<dbReference type="Pfam" id="PF00211">
    <property type="entry name" value="Guanylate_cyc"/>
    <property type="match status" value="2"/>
</dbReference>
<keyword evidence="27" id="KW-1185">Reference proteome</keyword>
<feature type="transmembrane region" description="Helical" evidence="25">
    <location>
        <begin position="935"/>
        <end position="955"/>
    </location>
</feature>
<dbReference type="GO" id="GO:0046872">
    <property type="term" value="F:metal ion binding"/>
    <property type="evidence" value="ECO:0007669"/>
    <property type="project" value="UniProtKB-KW"/>
</dbReference>
<feature type="compositionally biased region" description="Polar residues" evidence="24">
    <location>
        <begin position="780"/>
        <end position="789"/>
    </location>
</feature>
<dbReference type="PANTHER" id="PTHR45627:SF8">
    <property type="entry name" value="ADENYLATE CYCLASE TYPE 9"/>
    <property type="match status" value="1"/>
</dbReference>
<keyword evidence="8" id="KW-0479">Metal-binding</keyword>
<feature type="compositionally biased region" description="Basic and acidic residues" evidence="24">
    <location>
        <begin position="1145"/>
        <end position="1157"/>
    </location>
</feature>
<keyword evidence="14" id="KW-0115">cAMP biosynthesis</keyword>
<accession>A0AAJ7DWY7</accession>
<evidence type="ECO:0000256" key="15">
    <source>
        <dbReference type="ARBA" id="ARBA00023136"/>
    </source>
</evidence>
<dbReference type="SUPFAM" id="SSF55073">
    <property type="entry name" value="Nucleotide cyclase"/>
    <property type="match status" value="2"/>
</dbReference>
<feature type="transmembrane region" description="Helical" evidence="25">
    <location>
        <begin position="1006"/>
        <end position="1027"/>
    </location>
</feature>
<evidence type="ECO:0000256" key="8">
    <source>
        <dbReference type="ARBA" id="ARBA00022723"/>
    </source>
</evidence>
<feature type="compositionally biased region" description="Polar residues" evidence="24">
    <location>
        <begin position="1134"/>
        <end position="1144"/>
    </location>
</feature>
<dbReference type="GO" id="GO:0007189">
    <property type="term" value="P:adenylate cyclase-activating G protein-coupled receptor signaling pathway"/>
    <property type="evidence" value="ECO:0007669"/>
    <property type="project" value="TreeGrafter"/>
</dbReference>
<evidence type="ECO:0000256" key="14">
    <source>
        <dbReference type="ARBA" id="ARBA00022998"/>
    </source>
</evidence>
<feature type="transmembrane region" description="Helical" evidence="25">
    <location>
        <begin position="152"/>
        <end position="174"/>
    </location>
</feature>
<dbReference type="EC" id="4.6.1.1" evidence="5"/>
<dbReference type="InterPro" id="IPR029787">
    <property type="entry name" value="Nucleotide_cyclase"/>
</dbReference>
<feature type="transmembrane region" description="Helical" evidence="25">
    <location>
        <begin position="122"/>
        <end position="145"/>
    </location>
</feature>
<evidence type="ECO:0000256" key="12">
    <source>
        <dbReference type="ARBA" id="ARBA00022842"/>
    </source>
</evidence>
<feature type="region of interest" description="Disordered" evidence="24">
    <location>
        <begin position="779"/>
        <end position="798"/>
    </location>
</feature>
<feature type="transmembrane region" description="Helical" evidence="25">
    <location>
        <begin position="96"/>
        <end position="116"/>
    </location>
</feature>
<dbReference type="FunFam" id="3.30.70.1230:FF:000008">
    <property type="entry name" value="Adenylate cyclase type 9"/>
    <property type="match status" value="1"/>
</dbReference>
<evidence type="ECO:0000256" key="6">
    <source>
        <dbReference type="ARBA" id="ARBA00022475"/>
    </source>
</evidence>
<dbReference type="Gene3D" id="3.30.70.1230">
    <property type="entry name" value="Nucleotide cyclase"/>
    <property type="match status" value="2"/>
</dbReference>
<feature type="transmembrane region" description="Helical" evidence="25">
    <location>
        <begin position="1042"/>
        <end position="1060"/>
    </location>
</feature>